<evidence type="ECO:0000313" key="2">
    <source>
        <dbReference type="Proteomes" id="UP000582837"/>
    </source>
</evidence>
<evidence type="ECO:0008006" key="3">
    <source>
        <dbReference type="Google" id="ProtNLM"/>
    </source>
</evidence>
<organism evidence="1 2">
    <name type="scientific">Longimicrobium terrae</name>
    <dbReference type="NCBI Taxonomy" id="1639882"/>
    <lineage>
        <taxon>Bacteria</taxon>
        <taxon>Pseudomonadati</taxon>
        <taxon>Gemmatimonadota</taxon>
        <taxon>Longimicrobiia</taxon>
        <taxon>Longimicrobiales</taxon>
        <taxon>Longimicrobiaceae</taxon>
        <taxon>Longimicrobium</taxon>
    </lineage>
</organism>
<comment type="caution">
    <text evidence="1">The sequence shown here is derived from an EMBL/GenBank/DDBJ whole genome shotgun (WGS) entry which is preliminary data.</text>
</comment>
<dbReference type="AlphaFoldDB" id="A0A841H6J4"/>
<proteinExistence type="predicted"/>
<dbReference type="RefSeq" id="WP_170038570.1">
    <property type="nucleotide sequence ID" value="NZ_JABDTL010000002.1"/>
</dbReference>
<dbReference type="Proteomes" id="UP000582837">
    <property type="component" value="Unassembled WGS sequence"/>
</dbReference>
<sequence length="144" mass="15364">MSSPNPFVGSWTYRSFYNDPEFHLDKDGNDDFNVLQLGFGTLVIEEGGPEILAGTIGGDGWSLALQGSMAPGNPGQVRFQGKGVIGGNEWIYDYIGWLVPAWPNGVQQRRAIVGSIVRTIPHPSSGGGISPAGVVGSWYAVLQD</sequence>
<reference evidence="1 2" key="1">
    <citation type="submission" date="2020-08" db="EMBL/GenBank/DDBJ databases">
        <title>Genomic Encyclopedia of Type Strains, Phase IV (KMG-IV): sequencing the most valuable type-strain genomes for metagenomic binning, comparative biology and taxonomic classification.</title>
        <authorList>
            <person name="Goeker M."/>
        </authorList>
    </citation>
    <scope>NUCLEOTIDE SEQUENCE [LARGE SCALE GENOMIC DNA]</scope>
    <source>
        <strain evidence="1 2">DSM 29007</strain>
    </source>
</reference>
<keyword evidence="2" id="KW-1185">Reference proteome</keyword>
<accession>A0A841H6J4</accession>
<dbReference type="EMBL" id="JACHIA010000025">
    <property type="protein sequence ID" value="MBB6073466.1"/>
    <property type="molecule type" value="Genomic_DNA"/>
</dbReference>
<gene>
    <name evidence="1" type="ORF">HNQ61_005136</name>
</gene>
<protein>
    <recommendedName>
        <fullName evidence="3">Lipocalin-like domain-containing protein</fullName>
    </recommendedName>
</protein>
<name>A0A841H6J4_9BACT</name>
<evidence type="ECO:0000313" key="1">
    <source>
        <dbReference type="EMBL" id="MBB6073466.1"/>
    </source>
</evidence>